<organism evidence="1">
    <name type="scientific">Anopheles gambiae</name>
    <name type="common">African malaria mosquito</name>
    <dbReference type="NCBI Taxonomy" id="7165"/>
    <lineage>
        <taxon>Eukaryota</taxon>
        <taxon>Metazoa</taxon>
        <taxon>Ecdysozoa</taxon>
        <taxon>Arthropoda</taxon>
        <taxon>Hexapoda</taxon>
        <taxon>Insecta</taxon>
        <taxon>Pterygota</taxon>
        <taxon>Neoptera</taxon>
        <taxon>Endopterygota</taxon>
        <taxon>Diptera</taxon>
        <taxon>Nematocera</taxon>
        <taxon>Culicoidea</taxon>
        <taxon>Culicidae</taxon>
        <taxon>Anophelinae</taxon>
        <taxon>Anopheles</taxon>
    </lineage>
</organism>
<proteinExistence type="predicted"/>
<reference evidence="1" key="2">
    <citation type="submission" date="2002-03" db="EMBL/GenBank/DDBJ databases">
        <authorList>
            <consortium name="The Anopheles Genome Sequencing Consortium"/>
        </authorList>
    </citation>
    <scope>NUCLEOTIDE SEQUENCE</scope>
    <source>
        <strain evidence="1">PEST</strain>
    </source>
</reference>
<reference evidence="1" key="1">
    <citation type="journal article" date="2002" name="Science">
        <title>The genome sequence of the malaria mosquito Anopheles gambiae.</title>
        <authorList>
            <person name="Holt R.A."/>
            <person name="Subramanian G.M."/>
            <person name="Halpern A."/>
            <person name="Sutton G.G."/>
            <person name="Charlab R."/>
            <person name="Nusskern D.R."/>
            <person name="Wincker P."/>
            <person name="Clark A.G."/>
            <person name="Ribeiro J.M."/>
            <person name="Wides R."/>
            <person name="Salzberg S.L."/>
            <person name="Loftus B."/>
            <person name="Yandell M."/>
            <person name="Majoros W.H."/>
            <person name="Rusch D.B."/>
            <person name="Lai Z."/>
            <person name="Kraft C.L."/>
            <person name="Abril J.F."/>
            <person name="Anthouard V."/>
            <person name="Arensburger P."/>
            <person name="Atkinson P.W."/>
            <person name="Baden H."/>
            <person name="de Berardinis V."/>
            <person name="Baldwin D."/>
            <person name="Benes V."/>
            <person name="Biedler J."/>
            <person name="Blass C."/>
            <person name="Bolanos R."/>
            <person name="Boscus D."/>
            <person name="Barnstead M."/>
            <person name="Cai S."/>
            <person name="Center A."/>
            <person name="Chaturverdi K."/>
            <person name="Christophides G.K."/>
            <person name="Chrystal M.A."/>
            <person name="Clamp M."/>
            <person name="Cravchik A."/>
            <person name="Curwen V."/>
            <person name="Dana A."/>
            <person name="Delcher A."/>
            <person name="Dew I."/>
            <person name="Evans C.A."/>
            <person name="Flanigan M."/>
            <person name="Grundschober-Freimoser A."/>
            <person name="Friedli L."/>
            <person name="Gu Z."/>
            <person name="Guan P."/>
            <person name="Guigo R."/>
            <person name="Hillenmeyer M.E."/>
            <person name="Hladun S.L."/>
            <person name="Hogan J.R."/>
            <person name="Hong Y.S."/>
            <person name="Hoover J."/>
            <person name="Jaillon O."/>
            <person name="Ke Z."/>
            <person name="Kodira C."/>
            <person name="Kokoza E."/>
            <person name="Koutsos A."/>
            <person name="Letunic I."/>
            <person name="Levitsky A."/>
            <person name="Liang Y."/>
            <person name="Lin J.J."/>
            <person name="Lobo N.F."/>
            <person name="Lopez J.R."/>
            <person name="Malek J.A."/>
            <person name="McIntosh T.C."/>
            <person name="Meister S."/>
            <person name="Miller J."/>
            <person name="Mobarry C."/>
            <person name="Mongin E."/>
            <person name="Murphy S.D."/>
            <person name="O'Brochta D.A."/>
            <person name="Pfannkoch C."/>
            <person name="Qi R."/>
            <person name="Regier M.A."/>
            <person name="Remington K."/>
            <person name="Shao H."/>
            <person name="Sharakhova M.V."/>
            <person name="Sitter C.D."/>
            <person name="Shetty J."/>
            <person name="Smith T.J."/>
            <person name="Strong R."/>
            <person name="Sun J."/>
            <person name="Thomasova D."/>
            <person name="Ton L.Q."/>
            <person name="Topalis P."/>
            <person name="Tu Z."/>
            <person name="Unger M.F."/>
            <person name="Walenz B."/>
            <person name="Wang A."/>
            <person name="Wang J."/>
            <person name="Wang M."/>
            <person name="Wang X."/>
            <person name="Woodford K.J."/>
            <person name="Wortman J.R."/>
            <person name="Wu M."/>
            <person name="Yao A."/>
            <person name="Zdobnov E.M."/>
            <person name="Zhang H."/>
            <person name="Zhao Q."/>
            <person name="Zhao S."/>
            <person name="Zhu S.C."/>
            <person name="Zhimulev I."/>
            <person name="Coluzzi M."/>
            <person name="della Torre A."/>
            <person name="Roth C.W."/>
            <person name="Louis C."/>
            <person name="Kalush F."/>
            <person name="Mural R.J."/>
            <person name="Myers E.W."/>
            <person name="Adams M.D."/>
            <person name="Smith H.O."/>
            <person name="Broder S."/>
            <person name="Gardner M.J."/>
            <person name="Fraser C.M."/>
            <person name="Birney E."/>
            <person name="Bork P."/>
            <person name="Brey P.T."/>
            <person name="Venter J.C."/>
            <person name="Weissenbach J."/>
            <person name="Kafatos F.C."/>
            <person name="Collins F.H."/>
            <person name="Hoffman S.L."/>
        </authorList>
    </citation>
    <scope>NUCLEOTIDE SEQUENCE [LARGE SCALE GENOMIC DNA]</scope>
    <source>
        <strain evidence="1">PEST</strain>
    </source>
</reference>
<evidence type="ECO:0000313" key="1">
    <source>
        <dbReference type="EMBL" id="EAU76150.1"/>
    </source>
</evidence>
<accession>A0NG55</accession>
<reference evidence="1" key="5">
    <citation type="submission" date="2011-05" db="EMBL/GenBank/DDBJ databases">
        <authorList>
            <consortium name="VectorBase"/>
        </authorList>
    </citation>
    <scope>NUCLEOTIDE SEQUENCE</scope>
    <source>
        <strain evidence="1">PEST</strain>
    </source>
</reference>
<comment type="caution">
    <text evidence="1">The sequence shown here is derived from an EMBL/GenBank/DDBJ whole genome shotgun (WGS) entry which is preliminary data.</text>
</comment>
<dbReference type="HOGENOM" id="CLU_1826910_0_0_1"/>
<reference evidence="1" key="4">
    <citation type="journal article" date="2007" name="Genome Biol.">
        <title>Update of the Anopheles gambiae PEST genome assembly.</title>
        <authorList>
            <person name="Sharakhova M.V."/>
            <person name="Hammond M.P."/>
            <person name="Lobo N.F."/>
            <person name="Krzywinski J."/>
            <person name="Unger M.F."/>
            <person name="Hillenmeyer M.E."/>
            <person name="Bruggner R.V."/>
            <person name="Birney E."/>
            <person name="Collins F.H."/>
        </authorList>
    </citation>
    <scope>NUCLEOTIDE SEQUENCE</scope>
    <source>
        <strain evidence="1">PEST</strain>
    </source>
</reference>
<dbReference type="PaxDb" id="7165-AGAP010291-PA"/>
<protein>
    <submittedName>
        <fullName evidence="1">AGAP010291-PA</fullName>
    </submittedName>
</protein>
<dbReference type="EMBL" id="AAAB01008980">
    <property type="protein sequence ID" value="EAU76150.1"/>
    <property type="molecule type" value="Genomic_DNA"/>
</dbReference>
<reference evidence="1" key="3">
    <citation type="journal article" date="2004" name="Trends Parasitol.">
        <title>The Anopheles gambiae genome: an update.</title>
        <authorList>
            <person name="Mongin E."/>
            <person name="Louis C."/>
            <person name="Holt R.A."/>
            <person name="Birney E."/>
            <person name="Collins F.H."/>
        </authorList>
    </citation>
    <scope>NUCLEOTIDE SEQUENCE</scope>
    <source>
        <strain evidence="1">PEST</strain>
    </source>
</reference>
<gene>
    <name evidence="1" type="ORF">AgaP_AGAP010291</name>
</gene>
<sequence length="141" mass="16188">MIHISCLPSTFHIRHFENNLHDAPLLLLRSTESGRGPMPSRWCRCIHRKEGEVTFRPQLQLRRVDPDVNGEMCAVLTAAILPPLQDAITGCWGILSSRMRHSGQTGRRRRDRQQRRSSVRNELLGKALLPDEANWRFPVTS</sequence>
<dbReference type="AlphaFoldDB" id="A0NG55"/>
<name>A0NG55_ANOGA</name>